<reference evidence="3" key="1">
    <citation type="submission" date="2016-11" db="EMBL/GenBank/DDBJ databases">
        <authorList>
            <person name="Varghese N."/>
            <person name="Submissions S."/>
        </authorList>
    </citation>
    <scope>NUCLEOTIDE SEQUENCE [LARGE SCALE GENOMIC DNA]</scope>
    <source>
        <strain evidence="3">DSM 16219</strain>
    </source>
</reference>
<feature type="coiled-coil region" evidence="1">
    <location>
        <begin position="104"/>
        <end position="131"/>
    </location>
</feature>
<keyword evidence="1" id="KW-0175">Coiled coil</keyword>
<name>A0A1M6PDZ0_9BACT</name>
<organism evidence="2 3">
    <name type="scientific">Desulfatibacillum alkenivorans DSM 16219</name>
    <dbReference type="NCBI Taxonomy" id="1121393"/>
    <lineage>
        <taxon>Bacteria</taxon>
        <taxon>Pseudomonadati</taxon>
        <taxon>Thermodesulfobacteriota</taxon>
        <taxon>Desulfobacteria</taxon>
        <taxon>Desulfobacterales</taxon>
        <taxon>Desulfatibacillaceae</taxon>
        <taxon>Desulfatibacillum</taxon>
    </lineage>
</organism>
<proteinExistence type="predicted"/>
<dbReference type="STRING" id="1121393.SAMN02745216_02804"/>
<keyword evidence="3" id="KW-1185">Reference proteome</keyword>
<accession>A0A1M6PDZ0</accession>
<evidence type="ECO:0000256" key="1">
    <source>
        <dbReference type="SAM" id="Coils"/>
    </source>
</evidence>
<dbReference type="Gene3D" id="3.30.450.20">
    <property type="entry name" value="PAS domain"/>
    <property type="match status" value="1"/>
</dbReference>
<dbReference type="AlphaFoldDB" id="A0A1M6PDZ0"/>
<sequence>MQRKMDSSRINILYYKVDSLKWHVPYHRRLLIITIIFSILGAAPAPCAAMGVYDWAYVALDYAREEKVAALHRFCDRIHGLARQVAKDPFMSGCFDIHQQYSQAKSQNHSSRELEKTIDELERSLSVYFAENYFAFYDVLFVTLNGDIIHSMRKDYIPGANLITGEAGGSRLSQCLEAKPQEECFVDFFHYAPSAEPAAFFVEPVLIKNEHQGWLVLQLAVNKVNTIFAWIESLGQTGETFLVNADGLMLTESNFTGDSSILNRKLDDRNIQAKFKEGRGRRMVTDYRGCQALSSFEVVSFMGVHWLVVAKMDKDEIITQHYADHRKYYANRLMDQLQNQPAPPARDLDVPQSSKTLRIDMDEFLWAKKGERLHTFGVSTCTGFLAARPGRFGYMAHVSPHDKIYGGGGVNLVGRMVKRIESFDILPSEKRSLIFMVIAPGSETLPAIIDKLIEEGYLLSQILVLNNPQAESAAIIYDYDPSRLHVLWRSRGQTSSAVHTLDDAKNVGIMVKEIMQAEETG</sequence>
<protein>
    <recommendedName>
        <fullName evidence="4">Cache domain-containing protein</fullName>
    </recommendedName>
</protein>
<evidence type="ECO:0000313" key="3">
    <source>
        <dbReference type="Proteomes" id="UP000183994"/>
    </source>
</evidence>
<dbReference type="EMBL" id="FQZU01000017">
    <property type="protein sequence ID" value="SHK06137.1"/>
    <property type="molecule type" value="Genomic_DNA"/>
</dbReference>
<dbReference type="Proteomes" id="UP000183994">
    <property type="component" value="Unassembled WGS sequence"/>
</dbReference>
<gene>
    <name evidence="2" type="ORF">SAMN02745216_02804</name>
</gene>
<evidence type="ECO:0000313" key="2">
    <source>
        <dbReference type="EMBL" id="SHK06137.1"/>
    </source>
</evidence>
<evidence type="ECO:0008006" key="4">
    <source>
        <dbReference type="Google" id="ProtNLM"/>
    </source>
</evidence>